<dbReference type="Pfam" id="PF13432">
    <property type="entry name" value="TPR_16"/>
    <property type="match status" value="1"/>
</dbReference>
<keyword evidence="1" id="KW-0802">TPR repeat</keyword>
<keyword evidence="2" id="KW-0732">Signal</keyword>
<feature type="repeat" description="TPR" evidence="1">
    <location>
        <begin position="269"/>
        <end position="302"/>
    </location>
</feature>
<dbReference type="InterPro" id="IPR011990">
    <property type="entry name" value="TPR-like_helical_dom_sf"/>
</dbReference>
<proteinExistence type="predicted"/>
<feature type="repeat" description="TPR" evidence="1">
    <location>
        <begin position="303"/>
        <end position="336"/>
    </location>
</feature>
<dbReference type="PROSITE" id="PS50005">
    <property type="entry name" value="TPR"/>
    <property type="match status" value="4"/>
</dbReference>
<name>A0A4R1L3I8_9BACT</name>
<dbReference type="PANTHER" id="PTHR12558:SF13">
    <property type="entry name" value="CELL DIVISION CYCLE PROTEIN 27 HOMOLOG"/>
    <property type="match status" value="1"/>
</dbReference>
<reference evidence="3 4" key="1">
    <citation type="submission" date="2019-03" db="EMBL/GenBank/DDBJ databases">
        <title>Genomic Encyclopedia of Type Strains, Phase IV (KMG-IV): sequencing the most valuable type-strain genomes for metagenomic binning, comparative biology and taxonomic classification.</title>
        <authorList>
            <person name="Goeker M."/>
        </authorList>
    </citation>
    <scope>NUCLEOTIDE SEQUENCE [LARGE SCALE GENOMIC DNA]</scope>
    <source>
        <strain evidence="3 4">DSM 103428</strain>
    </source>
</reference>
<dbReference type="EMBL" id="SMGK01000006">
    <property type="protein sequence ID" value="TCK70759.1"/>
    <property type="molecule type" value="Genomic_DNA"/>
</dbReference>
<dbReference type="SUPFAM" id="SSF48452">
    <property type="entry name" value="TPR-like"/>
    <property type="match status" value="2"/>
</dbReference>
<keyword evidence="4" id="KW-1185">Reference proteome</keyword>
<feature type="repeat" description="TPR" evidence="1">
    <location>
        <begin position="64"/>
        <end position="97"/>
    </location>
</feature>
<dbReference type="InterPro" id="IPR019734">
    <property type="entry name" value="TPR_rpt"/>
</dbReference>
<dbReference type="OrthoDB" id="113766at2"/>
<dbReference type="PANTHER" id="PTHR12558">
    <property type="entry name" value="CELL DIVISION CYCLE 16,23,27"/>
    <property type="match status" value="1"/>
</dbReference>
<sequence>MKRMVLYFVVLLVSTGTYPAWAQAKAQQQVADHMARALEYLRQKQPAQAIPEFKAVVALDPSNLNARANLGVLLYFSGNYKDAIPQFEAALKLDPNLAKIRSLLGTSEERIGDLQGAAENLSGAFEKIDEPKVRIETGLSLIETYAAMGRLDKAGSIAGELRNMAPEDPAVLATVYQIYSQLADEALLSLSVVAPESAQMHMMMAHELVQQGNNAAAILQYQEALKINPNLPGLHYEYAEMLHNSPEPKLQAQAEGEYKLALEVNPFDEKALRGLGELAMEQGDLKTAEIQERRAVALEPNDSEAKTDLAKVLIALNQKQQAMALLESAIALDPTNYTAHYRLSTLYRQMGRTADARKQIEEFQHYKQLKDKLGKIFQQMRTAEDVKAQSEGGMK</sequence>
<dbReference type="Proteomes" id="UP000295210">
    <property type="component" value="Unassembled WGS sequence"/>
</dbReference>
<accession>A0A4R1L3I8</accession>
<evidence type="ECO:0000256" key="2">
    <source>
        <dbReference type="SAM" id="SignalP"/>
    </source>
</evidence>
<gene>
    <name evidence="3" type="ORF">C7378_3148</name>
</gene>
<evidence type="ECO:0000256" key="1">
    <source>
        <dbReference type="PROSITE-ProRule" id="PRU00339"/>
    </source>
</evidence>
<dbReference type="AlphaFoldDB" id="A0A4R1L3I8"/>
<dbReference type="Gene3D" id="1.25.40.10">
    <property type="entry name" value="Tetratricopeptide repeat domain"/>
    <property type="match status" value="3"/>
</dbReference>
<feature type="signal peptide" evidence="2">
    <location>
        <begin position="1"/>
        <end position="22"/>
    </location>
</feature>
<dbReference type="Pfam" id="PF14559">
    <property type="entry name" value="TPR_19"/>
    <property type="match status" value="2"/>
</dbReference>
<evidence type="ECO:0000313" key="3">
    <source>
        <dbReference type="EMBL" id="TCK70759.1"/>
    </source>
</evidence>
<comment type="caution">
    <text evidence="3">The sequence shown here is derived from an EMBL/GenBank/DDBJ whole genome shotgun (WGS) entry which is preliminary data.</text>
</comment>
<dbReference type="PROSITE" id="PS50293">
    <property type="entry name" value="TPR_REGION"/>
    <property type="match status" value="1"/>
</dbReference>
<protein>
    <submittedName>
        <fullName evidence="3">Tfp pilus assembly protein PilF</fullName>
    </submittedName>
</protein>
<feature type="chain" id="PRO_5020265694" evidence="2">
    <location>
        <begin position="23"/>
        <end position="395"/>
    </location>
</feature>
<feature type="repeat" description="TPR" evidence="1">
    <location>
        <begin position="198"/>
        <end position="231"/>
    </location>
</feature>
<evidence type="ECO:0000313" key="4">
    <source>
        <dbReference type="Proteomes" id="UP000295210"/>
    </source>
</evidence>
<organism evidence="3 4">
    <name type="scientific">Acidipila rosea</name>
    <dbReference type="NCBI Taxonomy" id="768535"/>
    <lineage>
        <taxon>Bacteria</taxon>
        <taxon>Pseudomonadati</taxon>
        <taxon>Acidobacteriota</taxon>
        <taxon>Terriglobia</taxon>
        <taxon>Terriglobales</taxon>
        <taxon>Acidobacteriaceae</taxon>
        <taxon>Acidipila</taxon>
    </lineage>
</organism>
<dbReference type="Pfam" id="PF13414">
    <property type="entry name" value="TPR_11"/>
    <property type="match status" value="1"/>
</dbReference>
<dbReference type="SMART" id="SM00028">
    <property type="entry name" value="TPR"/>
    <property type="match status" value="5"/>
</dbReference>